<sequence length="256" mass="30105">MLKEDRDKERLAQKTDFVIKNYTGGALEVANLFGYKKSTSITNICNFDPRRAKDARSIVRLQMEGLEKHYQIPVEIFDHSVRFDEELISNMIEEYRIKLKKQKETTSIFTPNSKLLKKLEGIWYSYFYPSADFIELQSIQTTINPDYSVIDEYGNRGIVNFGVDQSIIIKESKNSKNLTSIIFNNRTITYNIFPYSMISRTNSSNRAINYFGFFSRKKFDIETAKKILGKDRSLMQIQIPYEFEDRMAPYYRIDVK</sequence>
<dbReference type="AlphaFoldDB" id="A0A1W1C295"/>
<evidence type="ECO:0000313" key="1">
    <source>
        <dbReference type="EMBL" id="SFV59968.1"/>
    </source>
</evidence>
<organism evidence="1">
    <name type="scientific">hydrothermal vent metagenome</name>
    <dbReference type="NCBI Taxonomy" id="652676"/>
    <lineage>
        <taxon>unclassified sequences</taxon>
        <taxon>metagenomes</taxon>
        <taxon>ecological metagenomes</taxon>
    </lineage>
</organism>
<name>A0A1W1C295_9ZZZZ</name>
<protein>
    <submittedName>
        <fullName evidence="1">Uncharacterized protein</fullName>
    </submittedName>
</protein>
<dbReference type="EMBL" id="FPHE01000094">
    <property type="protein sequence ID" value="SFV59968.1"/>
    <property type="molecule type" value="Genomic_DNA"/>
</dbReference>
<reference evidence="1" key="1">
    <citation type="submission" date="2016-10" db="EMBL/GenBank/DDBJ databases">
        <authorList>
            <person name="de Groot N.N."/>
        </authorList>
    </citation>
    <scope>NUCLEOTIDE SEQUENCE</scope>
</reference>
<proteinExistence type="predicted"/>
<gene>
    <name evidence="1" type="ORF">MNB_SV-12-1248</name>
</gene>
<accession>A0A1W1C295</accession>